<protein>
    <submittedName>
        <fullName evidence="1">Uncharacterized protein</fullName>
    </submittedName>
</protein>
<gene>
    <name evidence="1" type="ORF">Csa_3G731750</name>
</gene>
<dbReference type="AlphaFoldDB" id="A0A0A0LCT8"/>
<reference evidence="1 2" key="2">
    <citation type="journal article" date="2009" name="PLoS ONE">
        <title>An integrated genetic and cytogenetic map of the cucumber genome.</title>
        <authorList>
            <person name="Ren Y."/>
            <person name="Zhang Z."/>
            <person name="Liu J."/>
            <person name="Staub J.E."/>
            <person name="Han Y."/>
            <person name="Cheng Z."/>
            <person name="Li X."/>
            <person name="Lu J."/>
            <person name="Miao H."/>
            <person name="Kang H."/>
            <person name="Xie B."/>
            <person name="Gu X."/>
            <person name="Wang X."/>
            <person name="Du Y."/>
            <person name="Jin W."/>
            <person name="Huang S."/>
        </authorList>
    </citation>
    <scope>NUCLEOTIDE SEQUENCE [LARGE SCALE GENOMIC DNA]</scope>
    <source>
        <strain evidence="2">cv. 9930</strain>
    </source>
</reference>
<evidence type="ECO:0000313" key="1">
    <source>
        <dbReference type="EMBL" id="KGN58764.1"/>
    </source>
</evidence>
<dbReference type="EMBL" id="CM002924">
    <property type="protein sequence ID" value="KGN58764.1"/>
    <property type="molecule type" value="Genomic_DNA"/>
</dbReference>
<sequence length="105" mass="12251">MEVEGVTSICPHQIQFFILKIGVFKMIRRTIVIENLEFDFLFSLSFLDLMHFRYSAARNCAADYREFSLVSWDDSCVIDFAFVYGHSILFPLLTRKIGCQQLTIL</sequence>
<keyword evidence="2" id="KW-1185">Reference proteome</keyword>
<dbReference type="Proteomes" id="UP000029981">
    <property type="component" value="Chromosome 3"/>
</dbReference>
<evidence type="ECO:0000313" key="2">
    <source>
        <dbReference type="Proteomes" id="UP000029981"/>
    </source>
</evidence>
<reference evidence="1 2" key="4">
    <citation type="journal article" date="2011" name="BMC Genomics">
        <title>RNA-Seq improves annotation of protein-coding genes in the cucumber genome.</title>
        <authorList>
            <person name="Li Z."/>
            <person name="Zhang Z."/>
            <person name="Yan P."/>
            <person name="Huang S."/>
            <person name="Fei Z."/>
            <person name="Lin K."/>
        </authorList>
    </citation>
    <scope>NUCLEOTIDE SEQUENCE [LARGE SCALE GENOMIC DNA]</scope>
    <source>
        <strain evidence="2">cv. 9930</strain>
    </source>
</reference>
<dbReference type="Gramene" id="KGN58764">
    <property type="protein sequence ID" value="KGN58764"/>
    <property type="gene ID" value="Csa_3G731750"/>
</dbReference>
<organism evidence="1 2">
    <name type="scientific">Cucumis sativus</name>
    <name type="common">Cucumber</name>
    <dbReference type="NCBI Taxonomy" id="3659"/>
    <lineage>
        <taxon>Eukaryota</taxon>
        <taxon>Viridiplantae</taxon>
        <taxon>Streptophyta</taxon>
        <taxon>Embryophyta</taxon>
        <taxon>Tracheophyta</taxon>
        <taxon>Spermatophyta</taxon>
        <taxon>Magnoliopsida</taxon>
        <taxon>eudicotyledons</taxon>
        <taxon>Gunneridae</taxon>
        <taxon>Pentapetalae</taxon>
        <taxon>rosids</taxon>
        <taxon>fabids</taxon>
        <taxon>Cucurbitales</taxon>
        <taxon>Cucurbitaceae</taxon>
        <taxon>Benincaseae</taxon>
        <taxon>Cucumis</taxon>
    </lineage>
</organism>
<accession>A0A0A0LCT8</accession>
<reference evidence="1 2" key="1">
    <citation type="journal article" date="2009" name="Nat. Genet.">
        <title>The genome of the cucumber, Cucumis sativus L.</title>
        <authorList>
            <person name="Huang S."/>
            <person name="Li R."/>
            <person name="Zhang Z."/>
            <person name="Li L."/>
            <person name="Gu X."/>
            <person name="Fan W."/>
            <person name="Lucas W.J."/>
            <person name="Wang X."/>
            <person name="Xie B."/>
            <person name="Ni P."/>
            <person name="Ren Y."/>
            <person name="Zhu H."/>
            <person name="Li J."/>
            <person name="Lin K."/>
            <person name="Jin W."/>
            <person name="Fei Z."/>
            <person name="Li G."/>
            <person name="Staub J."/>
            <person name="Kilian A."/>
            <person name="van der Vossen E.A."/>
            <person name="Wu Y."/>
            <person name="Guo J."/>
            <person name="He J."/>
            <person name="Jia Z."/>
            <person name="Ren Y."/>
            <person name="Tian G."/>
            <person name="Lu Y."/>
            <person name="Ruan J."/>
            <person name="Qian W."/>
            <person name="Wang M."/>
            <person name="Huang Q."/>
            <person name="Li B."/>
            <person name="Xuan Z."/>
            <person name="Cao J."/>
            <person name="Asan"/>
            <person name="Wu Z."/>
            <person name="Zhang J."/>
            <person name="Cai Q."/>
            <person name="Bai Y."/>
            <person name="Zhao B."/>
            <person name="Han Y."/>
            <person name="Li Y."/>
            <person name="Li X."/>
            <person name="Wang S."/>
            <person name="Shi Q."/>
            <person name="Liu S."/>
            <person name="Cho W.K."/>
            <person name="Kim J.Y."/>
            <person name="Xu Y."/>
            <person name="Heller-Uszynska K."/>
            <person name="Miao H."/>
            <person name="Cheng Z."/>
            <person name="Zhang S."/>
            <person name="Wu J."/>
            <person name="Yang Y."/>
            <person name="Kang H."/>
            <person name="Li M."/>
            <person name="Liang H."/>
            <person name="Ren X."/>
            <person name="Shi Z."/>
            <person name="Wen M."/>
            <person name="Jian M."/>
            <person name="Yang H."/>
            <person name="Zhang G."/>
            <person name="Yang Z."/>
            <person name="Chen R."/>
            <person name="Liu S."/>
            <person name="Li J."/>
            <person name="Ma L."/>
            <person name="Liu H."/>
            <person name="Zhou Y."/>
            <person name="Zhao J."/>
            <person name="Fang X."/>
            <person name="Li G."/>
            <person name="Fang L."/>
            <person name="Li Y."/>
            <person name="Liu D."/>
            <person name="Zheng H."/>
            <person name="Zhang Y."/>
            <person name="Qin N."/>
            <person name="Li Z."/>
            <person name="Yang G."/>
            <person name="Yang S."/>
            <person name="Bolund L."/>
            <person name="Kristiansen K."/>
            <person name="Zheng H."/>
            <person name="Li S."/>
            <person name="Zhang X."/>
            <person name="Yang H."/>
            <person name="Wang J."/>
            <person name="Sun R."/>
            <person name="Zhang B."/>
            <person name="Jiang S."/>
            <person name="Wang J."/>
            <person name="Du Y."/>
            <person name="Li S."/>
        </authorList>
    </citation>
    <scope>NUCLEOTIDE SEQUENCE [LARGE SCALE GENOMIC DNA]</scope>
    <source>
        <strain evidence="2">cv. 9930</strain>
    </source>
</reference>
<proteinExistence type="predicted"/>
<name>A0A0A0LCT8_CUCSA</name>
<reference evidence="1 2" key="3">
    <citation type="journal article" date="2010" name="BMC Genomics">
        <title>Transcriptome sequencing and comparative analysis of cucumber flowers with different sex types.</title>
        <authorList>
            <person name="Guo S."/>
            <person name="Zheng Y."/>
            <person name="Joung J.G."/>
            <person name="Liu S."/>
            <person name="Zhang Z."/>
            <person name="Crasta O.R."/>
            <person name="Sobral B.W."/>
            <person name="Xu Y."/>
            <person name="Huang S."/>
            <person name="Fei Z."/>
        </authorList>
    </citation>
    <scope>NUCLEOTIDE SEQUENCE [LARGE SCALE GENOMIC DNA]</scope>
    <source>
        <strain evidence="2">cv. 9930</strain>
    </source>
</reference>